<dbReference type="NCBIfam" id="NF033085">
    <property type="entry name" value="bla_class_C"/>
    <property type="match status" value="1"/>
</dbReference>
<accession>A0A1G9I8M0</accession>
<dbReference type="STRING" id="563176.SAMN04488090_0378"/>
<dbReference type="EMBL" id="FNGS01000001">
    <property type="protein sequence ID" value="SDL21579.1"/>
    <property type="molecule type" value="Genomic_DNA"/>
</dbReference>
<dbReference type="AlphaFoldDB" id="A0A1G9I8M0"/>
<dbReference type="Proteomes" id="UP000198901">
    <property type="component" value="Unassembled WGS sequence"/>
</dbReference>
<dbReference type="InterPro" id="IPR001466">
    <property type="entry name" value="Beta-lactam-related"/>
</dbReference>
<gene>
    <name evidence="7" type="ORF">SAMN04488090_0378</name>
</gene>
<dbReference type="InterPro" id="IPR001586">
    <property type="entry name" value="Beta-lactam_class-C_AS"/>
</dbReference>
<comment type="catalytic activity">
    <reaction evidence="1 5">
        <text>a beta-lactam + H2O = a substituted beta-amino acid</text>
        <dbReference type="Rhea" id="RHEA:20401"/>
        <dbReference type="ChEBI" id="CHEBI:15377"/>
        <dbReference type="ChEBI" id="CHEBI:35627"/>
        <dbReference type="ChEBI" id="CHEBI:140347"/>
        <dbReference type="EC" id="3.5.2.6"/>
    </reaction>
</comment>
<dbReference type="GO" id="GO:0008800">
    <property type="term" value="F:beta-lactamase activity"/>
    <property type="evidence" value="ECO:0007669"/>
    <property type="project" value="UniProtKB-UniRule"/>
</dbReference>
<dbReference type="EC" id="3.5.2.6" evidence="5"/>
<comment type="similarity">
    <text evidence="2 5">Belongs to the class-C beta-lactamase family.</text>
</comment>
<evidence type="ECO:0000256" key="2">
    <source>
        <dbReference type="ARBA" id="ARBA00007840"/>
    </source>
</evidence>
<evidence type="ECO:0000313" key="7">
    <source>
        <dbReference type="EMBL" id="SDL21579.1"/>
    </source>
</evidence>
<reference evidence="7 8" key="1">
    <citation type="submission" date="2016-10" db="EMBL/GenBank/DDBJ databases">
        <authorList>
            <person name="de Groot N.N."/>
        </authorList>
    </citation>
    <scope>NUCLEOTIDE SEQUENCE [LARGE SCALE GENOMIC DNA]</scope>
    <source>
        <strain evidence="7 8">DSM 21668</strain>
    </source>
</reference>
<evidence type="ECO:0000256" key="5">
    <source>
        <dbReference type="RuleBase" id="RU361140"/>
    </source>
</evidence>
<dbReference type="RefSeq" id="WP_093196965.1">
    <property type="nucleotide sequence ID" value="NZ_FNGS01000001.1"/>
</dbReference>
<dbReference type="InterPro" id="IPR050491">
    <property type="entry name" value="AmpC-like"/>
</dbReference>
<dbReference type="OrthoDB" id="9793489at2"/>
<sequence>MVHRPLLLFLTFVTSLVYGQSPLQEKIDPIIRPLMEEYGIPGMIVGITVDGKHQFYTYGVASKETGQPVSPKTLFEVGSISKTFTATLAAFAETTNHLRLTDPVSKYLPALKGTAFDQISLIQAGTHTTGGLPLQVPDEVRDETQLTEYLRNWKPAHTPGTFRSYSNPGTGVFGRAAAAALKLPFDDAMEKKLLPQLGMRHTYVRVPETEMEKYAQGYNSKNEPVRVNPGPFASEAYGIKTDAEDLLRYVDIQLFVTPVNAKLTRAITNTHVGYVSLGGMTQDLMWEQYAWRADLPTLLAGNSPTVALEQHPVTQQNPPIAPGPNVWINKTGSTNGFGGYVVFIPALKTGVVILANKSYPNQARVAAAHAIFAQLSP</sequence>
<evidence type="ECO:0000256" key="1">
    <source>
        <dbReference type="ARBA" id="ARBA00001526"/>
    </source>
</evidence>
<dbReference type="PANTHER" id="PTHR46825:SF8">
    <property type="entry name" value="BETA-LACTAMASE-RELATED"/>
    <property type="match status" value="1"/>
</dbReference>
<name>A0A1G9I8M0_9BACT</name>
<feature type="domain" description="Beta-lactamase-related" evidence="6">
    <location>
        <begin position="28"/>
        <end position="374"/>
    </location>
</feature>
<dbReference type="GO" id="GO:0046677">
    <property type="term" value="P:response to antibiotic"/>
    <property type="evidence" value="ECO:0007669"/>
    <property type="project" value="UniProtKB-UniRule"/>
</dbReference>
<evidence type="ECO:0000256" key="4">
    <source>
        <dbReference type="ARBA" id="ARBA00023251"/>
    </source>
</evidence>
<dbReference type="GO" id="GO:0030288">
    <property type="term" value="C:outer membrane-bounded periplasmic space"/>
    <property type="evidence" value="ECO:0007669"/>
    <property type="project" value="InterPro"/>
</dbReference>
<keyword evidence="4 5" id="KW-0046">Antibiotic resistance</keyword>
<dbReference type="InterPro" id="IPR058136">
    <property type="entry name" value="AmpC"/>
</dbReference>
<keyword evidence="8" id="KW-1185">Reference proteome</keyword>
<evidence type="ECO:0000256" key="3">
    <source>
        <dbReference type="ARBA" id="ARBA00022801"/>
    </source>
</evidence>
<protein>
    <recommendedName>
        <fullName evidence="5">Beta-lactamase</fullName>
        <ecNumber evidence="5">3.5.2.6</ecNumber>
    </recommendedName>
</protein>
<dbReference type="InterPro" id="IPR012338">
    <property type="entry name" value="Beta-lactam/transpept-like"/>
</dbReference>
<dbReference type="SUPFAM" id="SSF56601">
    <property type="entry name" value="beta-lactamase/transpeptidase-like"/>
    <property type="match status" value="1"/>
</dbReference>
<dbReference type="GO" id="GO:0017001">
    <property type="term" value="P:antibiotic catabolic process"/>
    <property type="evidence" value="ECO:0007669"/>
    <property type="project" value="InterPro"/>
</dbReference>
<dbReference type="PROSITE" id="PS00336">
    <property type="entry name" value="BETA_LACTAMASE_C"/>
    <property type="match status" value="1"/>
</dbReference>
<evidence type="ECO:0000313" key="8">
    <source>
        <dbReference type="Proteomes" id="UP000198901"/>
    </source>
</evidence>
<dbReference type="Pfam" id="PF00144">
    <property type="entry name" value="Beta-lactamase"/>
    <property type="match status" value="1"/>
</dbReference>
<dbReference type="PANTHER" id="PTHR46825">
    <property type="entry name" value="D-ALANYL-D-ALANINE-CARBOXYPEPTIDASE/ENDOPEPTIDASE AMPH"/>
    <property type="match status" value="1"/>
</dbReference>
<dbReference type="Gene3D" id="3.40.710.10">
    <property type="entry name" value="DD-peptidase/beta-lactamase superfamily"/>
    <property type="match status" value="1"/>
</dbReference>
<keyword evidence="3 5" id="KW-0378">Hydrolase</keyword>
<proteinExistence type="inferred from homology"/>
<organism evidence="7 8">
    <name type="scientific">Siphonobacter aquaeclarae</name>
    <dbReference type="NCBI Taxonomy" id="563176"/>
    <lineage>
        <taxon>Bacteria</taxon>
        <taxon>Pseudomonadati</taxon>
        <taxon>Bacteroidota</taxon>
        <taxon>Cytophagia</taxon>
        <taxon>Cytophagales</taxon>
        <taxon>Cytophagaceae</taxon>
        <taxon>Siphonobacter</taxon>
    </lineage>
</organism>
<evidence type="ECO:0000259" key="6">
    <source>
        <dbReference type="Pfam" id="PF00144"/>
    </source>
</evidence>